<feature type="chain" id="PRO_5009443256" evidence="1">
    <location>
        <begin position="21"/>
        <end position="203"/>
    </location>
</feature>
<dbReference type="PANTHER" id="PTHR44051:SF8">
    <property type="entry name" value="GLUTATHIONE S-TRANSFERASE GSTA"/>
    <property type="match status" value="1"/>
</dbReference>
<proteinExistence type="predicted"/>
<evidence type="ECO:0000259" key="3">
    <source>
        <dbReference type="PROSITE" id="PS50405"/>
    </source>
</evidence>
<dbReference type="RefSeq" id="WP_070980278.1">
    <property type="nucleotide sequence ID" value="NZ_CP017707.1"/>
</dbReference>
<dbReference type="PROSITE" id="PS50405">
    <property type="entry name" value="GST_CTER"/>
    <property type="match status" value="1"/>
</dbReference>
<dbReference type="GO" id="GO:0016740">
    <property type="term" value="F:transferase activity"/>
    <property type="evidence" value="ECO:0007669"/>
    <property type="project" value="UniProtKB-KW"/>
</dbReference>
<reference evidence="4 5" key="1">
    <citation type="submission" date="2016-10" db="EMBL/GenBank/DDBJ databases">
        <title>Chromobacterium muskegensis sp. nov., an insecticidal bacterium isolated from Sphagnum bogs.</title>
        <authorList>
            <person name="Sparks M.E."/>
            <person name="Blackburn M.B."/>
            <person name="Gundersen-Rindal D.E."/>
            <person name="Mitchell A."/>
            <person name="Farrar R."/>
            <person name="Kuhar D."/>
        </authorList>
    </citation>
    <scope>NUCLEOTIDE SEQUENCE [LARGE SCALE GENOMIC DNA]</scope>
    <source>
        <strain evidence="4 5">21-1</strain>
    </source>
</reference>
<dbReference type="Pfam" id="PF13410">
    <property type="entry name" value="GST_C_2"/>
    <property type="match status" value="1"/>
</dbReference>
<dbReference type="SUPFAM" id="SSF47616">
    <property type="entry name" value="GST C-terminal domain-like"/>
    <property type="match status" value="1"/>
</dbReference>
<keyword evidence="4" id="KW-0808">Transferase</keyword>
<dbReference type="CDD" id="cd03188">
    <property type="entry name" value="GST_C_Beta"/>
    <property type="match status" value="1"/>
</dbReference>
<name>A0A1D9LIB9_9NEIS</name>
<dbReference type="SFLD" id="SFLDG00358">
    <property type="entry name" value="Main_(cytGST)"/>
    <property type="match status" value="1"/>
</dbReference>
<dbReference type="KEGG" id="cvc:BKX93_13965"/>
<dbReference type="STRING" id="1108595.BKX93_13965"/>
<dbReference type="CDD" id="cd03057">
    <property type="entry name" value="GST_N_Beta"/>
    <property type="match status" value="1"/>
</dbReference>
<evidence type="ECO:0000259" key="2">
    <source>
        <dbReference type="PROSITE" id="PS50404"/>
    </source>
</evidence>
<evidence type="ECO:0000313" key="5">
    <source>
        <dbReference type="Proteomes" id="UP000178776"/>
    </source>
</evidence>
<dbReference type="NCBIfam" id="NF007831">
    <property type="entry name" value="PRK10542.1"/>
    <property type="match status" value="1"/>
</dbReference>
<protein>
    <submittedName>
        <fullName evidence="4">Glutathione transferase GstA</fullName>
    </submittedName>
</protein>
<keyword evidence="1" id="KW-0732">Signal</keyword>
<dbReference type="PROSITE" id="PS50404">
    <property type="entry name" value="GST_NTER"/>
    <property type="match status" value="1"/>
</dbReference>
<dbReference type="GeneID" id="68842310"/>
<dbReference type="InterPro" id="IPR004045">
    <property type="entry name" value="Glutathione_S-Trfase_N"/>
</dbReference>
<feature type="domain" description="GST N-terminal" evidence="2">
    <location>
        <begin position="1"/>
        <end position="83"/>
    </location>
</feature>
<evidence type="ECO:0000313" key="4">
    <source>
        <dbReference type="EMBL" id="AOZ50983.1"/>
    </source>
</evidence>
<dbReference type="SFLD" id="SFLDG01150">
    <property type="entry name" value="Main.1:_Beta-like"/>
    <property type="match status" value="1"/>
</dbReference>
<dbReference type="EMBL" id="CP017707">
    <property type="protein sequence ID" value="AOZ50983.1"/>
    <property type="molecule type" value="Genomic_DNA"/>
</dbReference>
<accession>A0A1D9LIB9</accession>
<dbReference type="InterPro" id="IPR036249">
    <property type="entry name" value="Thioredoxin-like_sf"/>
</dbReference>
<evidence type="ECO:0000256" key="1">
    <source>
        <dbReference type="SAM" id="SignalP"/>
    </source>
</evidence>
<dbReference type="InterPro" id="IPR036282">
    <property type="entry name" value="Glutathione-S-Trfase_C_sf"/>
</dbReference>
<dbReference type="Gene3D" id="1.20.1050.10">
    <property type="match status" value="1"/>
</dbReference>
<dbReference type="Gene3D" id="3.40.30.10">
    <property type="entry name" value="Glutaredoxin"/>
    <property type="match status" value="1"/>
</dbReference>
<dbReference type="Pfam" id="PF13409">
    <property type="entry name" value="GST_N_2"/>
    <property type="match status" value="1"/>
</dbReference>
<dbReference type="SUPFAM" id="SSF52833">
    <property type="entry name" value="Thioredoxin-like"/>
    <property type="match status" value="1"/>
</dbReference>
<dbReference type="AlphaFoldDB" id="A0A1D9LIB9"/>
<feature type="signal peptide" evidence="1">
    <location>
        <begin position="1"/>
        <end position="20"/>
    </location>
</feature>
<dbReference type="Proteomes" id="UP000178776">
    <property type="component" value="Chromosome"/>
</dbReference>
<organism evidence="4 5">
    <name type="scientific">Chromobacterium vaccinii</name>
    <dbReference type="NCBI Taxonomy" id="1108595"/>
    <lineage>
        <taxon>Bacteria</taxon>
        <taxon>Pseudomonadati</taxon>
        <taxon>Pseudomonadota</taxon>
        <taxon>Betaproteobacteria</taxon>
        <taxon>Neisseriales</taxon>
        <taxon>Chromobacteriaceae</taxon>
        <taxon>Chromobacterium</taxon>
    </lineage>
</organism>
<feature type="domain" description="GST C-terminal" evidence="3">
    <location>
        <begin position="89"/>
        <end position="203"/>
    </location>
</feature>
<dbReference type="SFLD" id="SFLDS00019">
    <property type="entry name" value="Glutathione_Transferase_(cytos"/>
    <property type="match status" value="1"/>
</dbReference>
<gene>
    <name evidence="4" type="ORF">BKX93_13965</name>
</gene>
<sequence>MKLYFSPGACSLASHIVLFASGLPFSTESVSLRDVPHTTAGGADFSAINPKGYVPALQLDNGELLTEGVAIMQYIADQVPDKQLAPANGTLPRYRLQEWLNFISTEVHKNFSPIFSGKTDEVKEDAWARLQPRFALLQAQLEKTPYLLGGQFSVADAYLFTCLSWAQYLQRSLAAYPALLAFLKRVAELPAAQQALKAEGLLK</sequence>
<dbReference type="InterPro" id="IPR010987">
    <property type="entry name" value="Glutathione-S-Trfase_C-like"/>
</dbReference>
<dbReference type="PANTHER" id="PTHR44051">
    <property type="entry name" value="GLUTATHIONE S-TRANSFERASE-RELATED"/>
    <property type="match status" value="1"/>
</dbReference>
<dbReference type="InterPro" id="IPR040079">
    <property type="entry name" value="Glutathione_S-Trfase"/>
</dbReference>